<evidence type="ECO:0000256" key="1">
    <source>
        <dbReference type="SAM" id="MobiDB-lite"/>
    </source>
</evidence>
<feature type="region of interest" description="Disordered" evidence="1">
    <location>
        <begin position="1"/>
        <end position="29"/>
    </location>
</feature>
<dbReference type="AlphaFoldDB" id="A0A084Q961"/>
<name>A0A084Q961_STAC4</name>
<reference evidence="2 3" key="1">
    <citation type="journal article" date="2014" name="BMC Genomics">
        <title>Comparative genome sequencing reveals chemotype-specific gene clusters in the toxigenic black mold Stachybotrys.</title>
        <authorList>
            <person name="Semeiks J."/>
            <person name="Borek D."/>
            <person name="Otwinowski Z."/>
            <person name="Grishin N.V."/>
        </authorList>
    </citation>
    <scope>NUCLEOTIDE SEQUENCE [LARGE SCALE GENOMIC DNA]</scope>
    <source>
        <strain evidence="2 3">IBT 40285</strain>
    </source>
</reference>
<gene>
    <name evidence="2" type="ORF">S40285_06901</name>
</gene>
<keyword evidence="3" id="KW-1185">Reference proteome</keyword>
<dbReference type="OrthoDB" id="5232891at2759"/>
<dbReference type="InParanoid" id="A0A084Q961"/>
<feature type="compositionally biased region" description="Low complexity" evidence="1">
    <location>
        <begin position="201"/>
        <end position="212"/>
    </location>
</feature>
<proteinExistence type="predicted"/>
<dbReference type="OMA" id="PEFHHLT"/>
<organism evidence="2 3">
    <name type="scientific">Stachybotrys chlorohalonatus (strain IBT 40285)</name>
    <dbReference type="NCBI Taxonomy" id="1283841"/>
    <lineage>
        <taxon>Eukaryota</taxon>
        <taxon>Fungi</taxon>
        <taxon>Dikarya</taxon>
        <taxon>Ascomycota</taxon>
        <taxon>Pezizomycotina</taxon>
        <taxon>Sordariomycetes</taxon>
        <taxon>Hypocreomycetidae</taxon>
        <taxon>Hypocreales</taxon>
        <taxon>Stachybotryaceae</taxon>
        <taxon>Stachybotrys</taxon>
    </lineage>
</organism>
<dbReference type="EMBL" id="KL660919">
    <property type="protein sequence ID" value="KFA60496.1"/>
    <property type="molecule type" value="Genomic_DNA"/>
</dbReference>
<feature type="region of interest" description="Disordered" evidence="1">
    <location>
        <begin position="188"/>
        <end position="220"/>
    </location>
</feature>
<evidence type="ECO:0000313" key="2">
    <source>
        <dbReference type="EMBL" id="KFA60496.1"/>
    </source>
</evidence>
<dbReference type="Proteomes" id="UP000028524">
    <property type="component" value="Unassembled WGS sequence"/>
</dbReference>
<evidence type="ECO:0000313" key="3">
    <source>
        <dbReference type="Proteomes" id="UP000028524"/>
    </source>
</evidence>
<dbReference type="HOGENOM" id="CLU_052531_0_0_1"/>
<protein>
    <submittedName>
        <fullName evidence="2">Uncharacterized protein</fullName>
    </submittedName>
</protein>
<accession>A0A084Q961</accession>
<sequence length="404" mass="44396">MMFPFAQSLRPSRRKLQKNAPKTKAPETKRAFRASTTIIPDKMANMTPLRDIVTADKAASPAAPDLSDAKWVDYIEKSDDPVKEVKEEKADDIRKDLPEIPQPIVNHPPSLIPEFAHLALQDSLPRPSVDSAVTVWPDSSSPASVTRRHAKTPVFMIGQLEKSASLRSPESSTKAQSIAEQYRALLESRGSDGSDATYTTAPSPSAIAMPSPRTSVAVRSRDALRSPIEQDLHISRAVQHRVSPLRIGQDSPEAPSPTSDGTLVAFEEDTIYFKPFSISPAPTPPPHRRSFLDRWDRSVPTASQANLGLRISADLLMKELSSVFIDRNQQVGSEVAALQVWVMIEAYERLQDRLPDMGLSGIERENVQTAVGSWLTALYSLHNSLAVAPVPSESVYGADDNEYD</sequence>